<sequence length="297" mass="33978">MLVAVCLHRPRYKPRTLSDVRKSANTPYWKERGEFGGAKLLPDFTRMGTALIRDFYEAPPPGSQKNPDWLNRSRNTRRALEIFWRDLEILCKAKLKTTKFNKSEVAKLLGVISYDSLKKYNDSVLTGEEMVVANIHKVHPVAEVTVQETWSISIAKDKPPHPKIKTKTRPVEIPPSMEDVDRAASNPRNGDDEHFEHPKRYVTRRAYNMLELIFPDNAEESCKGINWDDFVHAMSDLGFKAMNGGGSAVVFENNDKIIFHKPHPSSNIDPVMLHSMGKRMAKWFGRGREVFALKSHH</sequence>
<proteinExistence type="predicted"/>
<evidence type="ECO:0008006" key="4">
    <source>
        <dbReference type="Google" id="ProtNLM"/>
    </source>
</evidence>
<dbReference type="Proteomes" id="UP000223968">
    <property type="component" value="Unassembled WGS sequence"/>
</dbReference>
<evidence type="ECO:0000256" key="1">
    <source>
        <dbReference type="SAM" id="MobiDB-lite"/>
    </source>
</evidence>
<evidence type="ECO:0000313" key="3">
    <source>
        <dbReference type="Proteomes" id="UP000223968"/>
    </source>
</evidence>
<feature type="region of interest" description="Disordered" evidence="1">
    <location>
        <begin position="175"/>
        <end position="195"/>
    </location>
</feature>
<organism evidence="2 3">
    <name type="scientific">Helicocarpus griseus UAMH5409</name>
    <dbReference type="NCBI Taxonomy" id="1447875"/>
    <lineage>
        <taxon>Eukaryota</taxon>
        <taxon>Fungi</taxon>
        <taxon>Dikarya</taxon>
        <taxon>Ascomycota</taxon>
        <taxon>Pezizomycotina</taxon>
        <taxon>Eurotiomycetes</taxon>
        <taxon>Eurotiomycetidae</taxon>
        <taxon>Onygenales</taxon>
        <taxon>Ajellomycetaceae</taxon>
        <taxon>Helicocarpus</taxon>
    </lineage>
</organism>
<reference evidence="2 3" key="1">
    <citation type="submission" date="2017-10" db="EMBL/GenBank/DDBJ databases">
        <title>Comparative genomics in systemic dimorphic fungi from Ajellomycetaceae.</title>
        <authorList>
            <person name="Munoz J.F."/>
            <person name="Mcewen J.G."/>
            <person name="Clay O.K."/>
            <person name="Cuomo C.A."/>
        </authorList>
    </citation>
    <scope>NUCLEOTIDE SEQUENCE [LARGE SCALE GENOMIC DNA]</scope>
    <source>
        <strain evidence="2 3">UAMH5409</strain>
    </source>
</reference>
<gene>
    <name evidence="2" type="ORF">AJ79_02486</name>
</gene>
<dbReference type="AlphaFoldDB" id="A0A2B7Y2N5"/>
<name>A0A2B7Y2N5_9EURO</name>
<comment type="caution">
    <text evidence="2">The sequence shown here is derived from an EMBL/GenBank/DDBJ whole genome shotgun (WGS) entry which is preliminary data.</text>
</comment>
<dbReference type="STRING" id="1447875.A0A2B7Y2N5"/>
<protein>
    <recommendedName>
        <fullName evidence="4">Type II toxin-antitoxin system HicA family toxin</fullName>
    </recommendedName>
</protein>
<accession>A0A2B7Y2N5</accession>
<dbReference type="OrthoDB" id="2922289at2759"/>
<keyword evidence="3" id="KW-1185">Reference proteome</keyword>
<dbReference type="PANTHER" id="PTHR40788:SF1">
    <property type="entry name" value="IPA PROTEIN"/>
    <property type="match status" value="1"/>
</dbReference>
<dbReference type="Pfam" id="PF07927">
    <property type="entry name" value="HicA_toxin"/>
    <property type="match status" value="1"/>
</dbReference>
<evidence type="ECO:0000313" key="2">
    <source>
        <dbReference type="EMBL" id="PGH15321.1"/>
    </source>
</evidence>
<dbReference type="GO" id="GO:0003729">
    <property type="term" value="F:mRNA binding"/>
    <property type="evidence" value="ECO:0007669"/>
    <property type="project" value="InterPro"/>
</dbReference>
<dbReference type="InterPro" id="IPR012933">
    <property type="entry name" value="HicA_mRNA_interferase"/>
</dbReference>
<dbReference type="EMBL" id="PDNB01000026">
    <property type="protein sequence ID" value="PGH15321.1"/>
    <property type="molecule type" value="Genomic_DNA"/>
</dbReference>
<dbReference type="PANTHER" id="PTHR40788">
    <property type="entry name" value="CLR5 DOMAIN-CONTAINING PROTEIN-RELATED"/>
    <property type="match status" value="1"/>
</dbReference>